<evidence type="ECO:0000313" key="1">
    <source>
        <dbReference type="EMBL" id="GAI87141.1"/>
    </source>
</evidence>
<dbReference type="EMBL" id="BARW01006211">
    <property type="protein sequence ID" value="GAI87141.1"/>
    <property type="molecule type" value="Genomic_DNA"/>
</dbReference>
<dbReference type="AlphaFoldDB" id="X1T6Y4"/>
<dbReference type="InterPro" id="IPR015422">
    <property type="entry name" value="PyrdxlP-dep_Trfase_small"/>
</dbReference>
<feature type="non-terminal residue" evidence="1">
    <location>
        <position position="1"/>
    </location>
</feature>
<reference evidence="1" key="1">
    <citation type="journal article" date="2014" name="Front. Microbiol.">
        <title>High frequency of phylogenetically diverse reductive dehalogenase-homologous genes in deep subseafloor sedimentary metagenomes.</title>
        <authorList>
            <person name="Kawai M."/>
            <person name="Futagami T."/>
            <person name="Toyoda A."/>
            <person name="Takaki Y."/>
            <person name="Nishi S."/>
            <person name="Hori S."/>
            <person name="Arai W."/>
            <person name="Tsubouchi T."/>
            <person name="Morono Y."/>
            <person name="Uchiyama I."/>
            <person name="Ito T."/>
            <person name="Fujiyama A."/>
            <person name="Inagaki F."/>
            <person name="Takami H."/>
        </authorList>
    </citation>
    <scope>NUCLEOTIDE SEQUENCE</scope>
    <source>
        <strain evidence="1">Expedition CK06-06</strain>
    </source>
</reference>
<dbReference type="SUPFAM" id="SSF53383">
    <property type="entry name" value="PLP-dependent transferases"/>
    <property type="match status" value="1"/>
</dbReference>
<comment type="caution">
    <text evidence="1">The sequence shown here is derived from an EMBL/GenBank/DDBJ whole genome shotgun (WGS) entry which is preliminary data.</text>
</comment>
<proteinExistence type="predicted"/>
<organism evidence="1">
    <name type="scientific">marine sediment metagenome</name>
    <dbReference type="NCBI Taxonomy" id="412755"/>
    <lineage>
        <taxon>unclassified sequences</taxon>
        <taxon>metagenomes</taxon>
        <taxon>ecological metagenomes</taxon>
    </lineage>
</organism>
<dbReference type="Gene3D" id="3.90.1150.10">
    <property type="entry name" value="Aspartate Aminotransferase, domain 1"/>
    <property type="match status" value="1"/>
</dbReference>
<sequence>EEAEAVMYKAMEKGLSFKVAMGNVLVLTPALTMSRKEMDDAINTVDECLSEVERGEVY</sequence>
<protein>
    <recommendedName>
        <fullName evidence="2">Aspartate aminotransferase family protein</fullName>
    </recommendedName>
</protein>
<accession>X1T6Y4</accession>
<gene>
    <name evidence="1" type="ORF">S12H4_13023</name>
</gene>
<name>X1T6Y4_9ZZZZ</name>
<evidence type="ECO:0008006" key="2">
    <source>
        <dbReference type="Google" id="ProtNLM"/>
    </source>
</evidence>
<dbReference type="InterPro" id="IPR015424">
    <property type="entry name" value="PyrdxlP-dep_Trfase"/>
</dbReference>